<comment type="caution">
    <text evidence="1">The sequence shown here is derived from an EMBL/GenBank/DDBJ whole genome shotgun (WGS) entry which is preliminary data.</text>
</comment>
<gene>
    <name evidence="1" type="ORF">EV671_10203</name>
</gene>
<evidence type="ECO:0000313" key="1">
    <source>
        <dbReference type="EMBL" id="TCU93042.1"/>
    </source>
</evidence>
<evidence type="ECO:0000313" key="2">
    <source>
        <dbReference type="Proteomes" id="UP000295110"/>
    </source>
</evidence>
<dbReference type="AlphaFoldDB" id="A0A4R3UPW6"/>
<reference evidence="1 2" key="1">
    <citation type="submission" date="2019-03" db="EMBL/GenBank/DDBJ databases">
        <title>Genomic Encyclopedia of Type Strains, Phase IV (KMG-IV): sequencing the most valuable type-strain genomes for metagenomic binning, comparative biology and taxonomic classification.</title>
        <authorList>
            <person name="Goeker M."/>
        </authorList>
    </citation>
    <scope>NUCLEOTIDE SEQUENCE [LARGE SCALE GENOMIC DNA]</scope>
    <source>
        <strain evidence="1 2">DSM 654</strain>
    </source>
</reference>
<dbReference type="Proteomes" id="UP000295110">
    <property type="component" value="Unassembled WGS sequence"/>
</dbReference>
<sequence length="329" mass="35908">MQIATKSIVNHFVSALVGPLLLVLGMLLLLGLTTGSAIAASPILYFAGELELQVNGELINYRRFWKCEPKTQIRPAQNELFKQHYVQVPVPRNFIAIRSDQGRAVIVDNWIGCKSERDRIGAGLRQITIYDRADDPSYGEILYTKLGAPAASVPNPTKRSFHVRVIKDSRREIGAAEYQEPKSSSDNSGTGLLNRLIQKAAYSLTVEVISWNTMGKTGVRTSLSLTEDGWVASDIRAPALNDQVLGPLRPPHNKSLYPLPLQASIPRIPKGMRVLVAGQVVELDGRGFGEITPPPSGLSMARVYASVDSSAWSLSCTMLPGPECPKPLP</sequence>
<name>A0A4R3UPW6_ROSSA</name>
<organism evidence="1 2">
    <name type="scientific">Roseateles saccharophilus</name>
    <name type="common">Pseudomonas saccharophila</name>
    <dbReference type="NCBI Taxonomy" id="304"/>
    <lineage>
        <taxon>Bacteria</taxon>
        <taxon>Pseudomonadati</taxon>
        <taxon>Pseudomonadota</taxon>
        <taxon>Betaproteobacteria</taxon>
        <taxon>Burkholderiales</taxon>
        <taxon>Sphaerotilaceae</taxon>
        <taxon>Roseateles</taxon>
    </lineage>
</organism>
<keyword evidence="2" id="KW-1185">Reference proteome</keyword>
<protein>
    <submittedName>
        <fullName evidence="1">Uncharacterized protein</fullName>
    </submittedName>
</protein>
<proteinExistence type="predicted"/>
<dbReference type="EMBL" id="SMBU01000020">
    <property type="protein sequence ID" value="TCU93042.1"/>
    <property type="molecule type" value="Genomic_DNA"/>
</dbReference>
<dbReference type="RefSeq" id="WP_132573550.1">
    <property type="nucleotide sequence ID" value="NZ_CBCSGL010000014.1"/>
</dbReference>
<accession>A0A4R3UPW6</accession>